<keyword evidence="3" id="KW-0804">Transcription</keyword>
<dbReference type="Gene3D" id="3.40.50.10490">
    <property type="entry name" value="Glucose-6-phosphate isomerase like protein, domain 1"/>
    <property type="match status" value="1"/>
</dbReference>
<feature type="domain" description="SIS" evidence="5">
    <location>
        <begin position="102"/>
        <end position="247"/>
    </location>
</feature>
<gene>
    <name evidence="6" type="ORF">K8V42_00515</name>
</gene>
<evidence type="ECO:0000256" key="1">
    <source>
        <dbReference type="ARBA" id="ARBA00023015"/>
    </source>
</evidence>
<dbReference type="PANTHER" id="PTHR30514">
    <property type="entry name" value="GLUCOKINASE"/>
    <property type="match status" value="1"/>
</dbReference>
<dbReference type="Pfam" id="PF01380">
    <property type="entry name" value="SIS"/>
    <property type="match status" value="1"/>
</dbReference>
<reference evidence="6" key="2">
    <citation type="submission" date="2021-11" db="EMBL/GenBank/DDBJ databases">
        <authorList>
            <person name="Gilroy R."/>
        </authorList>
    </citation>
    <scope>NUCLEOTIDE SEQUENCE</scope>
    <source>
        <strain evidence="6">150</strain>
    </source>
</reference>
<dbReference type="InterPro" id="IPR036388">
    <property type="entry name" value="WH-like_DNA-bd_sf"/>
</dbReference>
<reference evidence="6" key="1">
    <citation type="journal article" date="2021" name="PeerJ">
        <title>Extensive microbial diversity within the chicken gut microbiome revealed by metagenomics and culture.</title>
        <authorList>
            <person name="Gilroy R."/>
            <person name="Ravi A."/>
            <person name="Getino M."/>
            <person name="Pursley I."/>
            <person name="Horton D.L."/>
            <person name="Alikhan N.F."/>
            <person name="Baker D."/>
            <person name="Gharbi K."/>
            <person name="Hall N."/>
            <person name="Watson M."/>
            <person name="Adriaenssens E.M."/>
            <person name="Foster-Nyarko E."/>
            <person name="Jarju S."/>
            <person name="Secka A."/>
            <person name="Antonio M."/>
            <person name="Oren A."/>
            <person name="Chaudhuri R.R."/>
            <person name="La Ragione R."/>
            <person name="Hildebrand F."/>
            <person name="Pallen M.J."/>
        </authorList>
    </citation>
    <scope>NUCLEOTIDE SEQUENCE</scope>
    <source>
        <strain evidence="6">150</strain>
    </source>
</reference>
<keyword evidence="2" id="KW-0238">DNA-binding</keyword>
<name>A0A9E4DRI7_9ENTE</name>
<dbReference type="InterPro" id="IPR047640">
    <property type="entry name" value="RpiR-like"/>
</dbReference>
<dbReference type="InterPro" id="IPR035472">
    <property type="entry name" value="RpiR-like_SIS"/>
</dbReference>
<organism evidence="6 7">
    <name type="scientific">Enterococcus aquimarinus</name>
    <dbReference type="NCBI Taxonomy" id="328396"/>
    <lineage>
        <taxon>Bacteria</taxon>
        <taxon>Bacillati</taxon>
        <taxon>Bacillota</taxon>
        <taxon>Bacilli</taxon>
        <taxon>Lactobacillales</taxon>
        <taxon>Enterococcaceae</taxon>
        <taxon>Enterococcus</taxon>
    </lineage>
</organism>
<dbReference type="GO" id="GO:0003700">
    <property type="term" value="F:DNA-binding transcription factor activity"/>
    <property type="evidence" value="ECO:0007669"/>
    <property type="project" value="InterPro"/>
</dbReference>
<evidence type="ECO:0000313" key="6">
    <source>
        <dbReference type="EMBL" id="MCC9272775.1"/>
    </source>
</evidence>
<comment type="caution">
    <text evidence="6">The sequence shown here is derived from an EMBL/GenBank/DDBJ whole genome shotgun (WGS) entry which is preliminary data.</text>
</comment>
<dbReference type="Pfam" id="PF01418">
    <property type="entry name" value="HTH_6"/>
    <property type="match status" value="1"/>
</dbReference>
<dbReference type="InterPro" id="IPR009057">
    <property type="entry name" value="Homeodomain-like_sf"/>
</dbReference>
<dbReference type="EMBL" id="JAJJVO010000010">
    <property type="protein sequence ID" value="MCC9272775.1"/>
    <property type="molecule type" value="Genomic_DNA"/>
</dbReference>
<dbReference type="GO" id="GO:1901135">
    <property type="term" value="P:carbohydrate derivative metabolic process"/>
    <property type="evidence" value="ECO:0007669"/>
    <property type="project" value="InterPro"/>
</dbReference>
<evidence type="ECO:0000256" key="2">
    <source>
        <dbReference type="ARBA" id="ARBA00023125"/>
    </source>
</evidence>
<evidence type="ECO:0000256" key="3">
    <source>
        <dbReference type="ARBA" id="ARBA00023163"/>
    </source>
</evidence>
<accession>A0A9E4DRI7</accession>
<dbReference type="GO" id="GO:0003677">
    <property type="term" value="F:DNA binding"/>
    <property type="evidence" value="ECO:0007669"/>
    <property type="project" value="UniProtKB-KW"/>
</dbReference>
<protein>
    <submittedName>
        <fullName evidence="6">MurR/RpiR family transcriptional regulator</fullName>
    </submittedName>
</protein>
<sequence>MFPLELLKQATETDQQIAQYIVNHQEAVAFMRVRELAEKTHVSPATIVRFTKKMGFASFPELRVTLKQHLAQRGQENQRAEEITYLETTSFPSNFNQKIEQLIDILDQASFIHCLGSGASGIMAQYAQQRFSSLGYRSISSLAAFLPYVSTKQEQKGDTIDEVCLLFSISGETPDIVHVANYLKNTAIYTVSITNKEANRLAALCDVSLSYDAPSNRHSHSVDMSSQLSAVYIIETLAKKLYLKNYPLSSE</sequence>
<dbReference type="Proteomes" id="UP000813384">
    <property type="component" value="Unassembled WGS sequence"/>
</dbReference>
<dbReference type="AlphaFoldDB" id="A0A9E4DRI7"/>
<proteinExistence type="predicted"/>
<dbReference type="Gene3D" id="1.10.10.10">
    <property type="entry name" value="Winged helix-like DNA-binding domain superfamily/Winged helix DNA-binding domain"/>
    <property type="match status" value="1"/>
</dbReference>
<dbReference type="SUPFAM" id="SSF53697">
    <property type="entry name" value="SIS domain"/>
    <property type="match status" value="1"/>
</dbReference>
<keyword evidence="1" id="KW-0805">Transcription regulation</keyword>
<dbReference type="InterPro" id="IPR001347">
    <property type="entry name" value="SIS_dom"/>
</dbReference>
<dbReference type="SUPFAM" id="SSF46689">
    <property type="entry name" value="Homeodomain-like"/>
    <property type="match status" value="1"/>
</dbReference>
<dbReference type="CDD" id="cd05013">
    <property type="entry name" value="SIS_RpiR"/>
    <property type="match status" value="1"/>
</dbReference>
<dbReference type="PROSITE" id="PS51071">
    <property type="entry name" value="HTH_RPIR"/>
    <property type="match status" value="1"/>
</dbReference>
<dbReference type="PANTHER" id="PTHR30514:SF1">
    <property type="entry name" value="HTH-TYPE TRANSCRIPTIONAL REGULATOR HEXR-RELATED"/>
    <property type="match status" value="1"/>
</dbReference>
<dbReference type="PROSITE" id="PS51464">
    <property type="entry name" value="SIS"/>
    <property type="match status" value="1"/>
</dbReference>
<evidence type="ECO:0000259" key="4">
    <source>
        <dbReference type="PROSITE" id="PS51071"/>
    </source>
</evidence>
<evidence type="ECO:0000313" key="7">
    <source>
        <dbReference type="Proteomes" id="UP000813384"/>
    </source>
</evidence>
<feature type="domain" description="HTH rpiR-type" evidence="4">
    <location>
        <begin position="1"/>
        <end position="73"/>
    </location>
</feature>
<dbReference type="GO" id="GO:0097367">
    <property type="term" value="F:carbohydrate derivative binding"/>
    <property type="evidence" value="ECO:0007669"/>
    <property type="project" value="InterPro"/>
</dbReference>
<dbReference type="InterPro" id="IPR000281">
    <property type="entry name" value="HTH_RpiR"/>
</dbReference>
<dbReference type="InterPro" id="IPR046348">
    <property type="entry name" value="SIS_dom_sf"/>
</dbReference>
<evidence type="ECO:0000259" key="5">
    <source>
        <dbReference type="PROSITE" id="PS51464"/>
    </source>
</evidence>